<dbReference type="GO" id="GO:0032259">
    <property type="term" value="P:methylation"/>
    <property type="evidence" value="ECO:0007669"/>
    <property type="project" value="UniProtKB-KW"/>
</dbReference>
<evidence type="ECO:0000313" key="6">
    <source>
        <dbReference type="Proteomes" id="UP001174997"/>
    </source>
</evidence>
<dbReference type="InterPro" id="IPR029063">
    <property type="entry name" value="SAM-dependent_MTases_sf"/>
</dbReference>
<dbReference type="InterPro" id="IPR001077">
    <property type="entry name" value="COMT_C"/>
</dbReference>
<reference evidence="5" key="1">
    <citation type="submission" date="2023-06" db="EMBL/GenBank/DDBJ databases">
        <title>Genome-scale phylogeny and comparative genomics of the fungal order Sordariales.</title>
        <authorList>
            <consortium name="Lawrence Berkeley National Laboratory"/>
            <person name="Hensen N."/>
            <person name="Bonometti L."/>
            <person name="Westerberg I."/>
            <person name="Brannstrom I.O."/>
            <person name="Guillou S."/>
            <person name="Cros-Aarteil S."/>
            <person name="Calhoun S."/>
            <person name="Haridas S."/>
            <person name="Kuo A."/>
            <person name="Mondo S."/>
            <person name="Pangilinan J."/>
            <person name="Riley R."/>
            <person name="Labutti K."/>
            <person name="Andreopoulos B."/>
            <person name="Lipzen A."/>
            <person name="Chen C."/>
            <person name="Yanf M."/>
            <person name="Daum C."/>
            <person name="Ng V."/>
            <person name="Clum A."/>
            <person name="Steindorff A."/>
            <person name="Ohm R."/>
            <person name="Martin F."/>
            <person name="Silar P."/>
            <person name="Natvig D."/>
            <person name="Lalanne C."/>
            <person name="Gautier V."/>
            <person name="Ament-Velasquez S.L."/>
            <person name="Kruys A."/>
            <person name="Hutchinson M.I."/>
            <person name="Powell A.J."/>
            <person name="Barry K."/>
            <person name="Miller A.N."/>
            <person name="Grigoriev I.V."/>
            <person name="Debuchy R."/>
            <person name="Gladieux P."/>
            <person name="Thoren M.H."/>
            <person name="Johannesson H."/>
        </authorList>
    </citation>
    <scope>NUCLEOTIDE SEQUENCE</scope>
    <source>
        <strain evidence="5">CBS 307.81</strain>
    </source>
</reference>
<evidence type="ECO:0000256" key="1">
    <source>
        <dbReference type="ARBA" id="ARBA00022603"/>
    </source>
</evidence>
<evidence type="ECO:0000313" key="5">
    <source>
        <dbReference type="EMBL" id="KAK0665928.1"/>
    </source>
</evidence>
<dbReference type="InterPro" id="IPR036390">
    <property type="entry name" value="WH_DNA-bd_sf"/>
</dbReference>
<organism evidence="5 6">
    <name type="scientific">Cercophora samala</name>
    <dbReference type="NCBI Taxonomy" id="330535"/>
    <lineage>
        <taxon>Eukaryota</taxon>
        <taxon>Fungi</taxon>
        <taxon>Dikarya</taxon>
        <taxon>Ascomycota</taxon>
        <taxon>Pezizomycotina</taxon>
        <taxon>Sordariomycetes</taxon>
        <taxon>Sordariomycetidae</taxon>
        <taxon>Sordariales</taxon>
        <taxon>Lasiosphaeriaceae</taxon>
        <taxon>Cercophora</taxon>
    </lineage>
</organism>
<keyword evidence="3" id="KW-0949">S-adenosyl-L-methionine</keyword>
<comment type="caution">
    <text evidence="5">The sequence shown here is derived from an EMBL/GenBank/DDBJ whole genome shotgun (WGS) entry which is preliminary data.</text>
</comment>
<dbReference type="Proteomes" id="UP001174997">
    <property type="component" value="Unassembled WGS sequence"/>
</dbReference>
<sequence length="400" mass="44704">MALTTDDAIILADRIEAAISSPQSLAAIRDDSVRCKLRDAAAKLSLALETRHDAIHRIAFSPMQLALARVGVDIGLFPLLVASKGCSSVDLAEKTKVDLVLMQRLLRYYQSVGMILQTGPDDFAANNITDTLAWEGGRAGICVQSDLVAQSFGAFPKFLKETGYANPTDPKHTPFNLGTGTEQTLFEWIRDHPDTLHHFNTWMSVQRDPRSTFLDVLRFDEDLAAGADEKTILFVDIGGSRGHQCIAFREKYPDLKGRVILQDLPHVIDEVKANPLPGFEQVETDTHDMFTPQTIKGARAYYFRNVFHDWPDEKCKEILENLRPALSKDSVVLIDDIVVPDVGASWRATLADMTMAVCLAAMQRSETQWQNMAHSAEFKVLKVLRYRKEFEDAVLVLRAT</sequence>
<dbReference type="Gene3D" id="3.40.50.150">
    <property type="entry name" value="Vaccinia Virus protein VP39"/>
    <property type="match status" value="1"/>
</dbReference>
<evidence type="ECO:0000256" key="3">
    <source>
        <dbReference type="ARBA" id="ARBA00022691"/>
    </source>
</evidence>
<evidence type="ECO:0000256" key="2">
    <source>
        <dbReference type="ARBA" id="ARBA00022679"/>
    </source>
</evidence>
<dbReference type="Pfam" id="PF00891">
    <property type="entry name" value="Methyltransf_2"/>
    <property type="match status" value="1"/>
</dbReference>
<dbReference type="AlphaFoldDB" id="A0AA40D9U4"/>
<dbReference type="GO" id="GO:0008171">
    <property type="term" value="F:O-methyltransferase activity"/>
    <property type="evidence" value="ECO:0007669"/>
    <property type="project" value="InterPro"/>
</dbReference>
<name>A0AA40D9U4_9PEZI</name>
<accession>A0AA40D9U4</accession>
<dbReference type="InterPro" id="IPR036388">
    <property type="entry name" value="WH-like_DNA-bd_sf"/>
</dbReference>
<dbReference type="InterPro" id="IPR016461">
    <property type="entry name" value="COMT-like"/>
</dbReference>
<keyword evidence="6" id="KW-1185">Reference proteome</keyword>
<dbReference type="Gene3D" id="1.10.10.10">
    <property type="entry name" value="Winged helix-like DNA-binding domain superfamily/Winged helix DNA-binding domain"/>
    <property type="match status" value="1"/>
</dbReference>
<keyword evidence="2" id="KW-0808">Transferase</keyword>
<dbReference type="EMBL" id="JAULSY010000098">
    <property type="protein sequence ID" value="KAK0665928.1"/>
    <property type="molecule type" value="Genomic_DNA"/>
</dbReference>
<protein>
    <submittedName>
        <fullName evidence="5">S-adenosyl-L-methionine-dependent methyltransferase</fullName>
    </submittedName>
</protein>
<feature type="domain" description="O-methyltransferase C-terminal" evidence="4">
    <location>
        <begin position="230"/>
        <end position="378"/>
    </location>
</feature>
<evidence type="ECO:0000259" key="4">
    <source>
        <dbReference type="Pfam" id="PF00891"/>
    </source>
</evidence>
<dbReference type="SUPFAM" id="SSF46785">
    <property type="entry name" value="Winged helix' DNA-binding domain"/>
    <property type="match status" value="1"/>
</dbReference>
<gene>
    <name evidence="5" type="ORF">QBC41DRAFT_399299</name>
</gene>
<dbReference type="PANTHER" id="PTHR43712:SF1">
    <property type="entry name" value="HYPOTHETICAL O-METHYLTRANSFERASE (EUROFUNG)-RELATED"/>
    <property type="match status" value="1"/>
</dbReference>
<dbReference type="PROSITE" id="PS51683">
    <property type="entry name" value="SAM_OMT_II"/>
    <property type="match status" value="1"/>
</dbReference>
<keyword evidence="1 5" id="KW-0489">Methyltransferase</keyword>
<proteinExistence type="predicted"/>
<dbReference type="PANTHER" id="PTHR43712">
    <property type="entry name" value="PUTATIVE (AFU_ORTHOLOGUE AFUA_4G14580)-RELATED"/>
    <property type="match status" value="1"/>
</dbReference>
<dbReference type="SUPFAM" id="SSF53335">
    <property type="entry name" value="S-adenosyl-L-methionine-dependent methyltransferases"/>
    <property type="match status" value="1"/>
</dbReference>